<gene>
    <name evidence="2" type="ORF">MetexDRAFT_6832</name>
</gene>
<feature type="compositionally biased region" description="Gly residues" evidence="1">
    <location>
        <begin position="69"/>
        <end position="87"/>
    </location>
</feature>
<evidence type="ECO:0000256" key="1">
    <source>
        <dbReference type="SAM" id="MobiDB-lite"/>
    </source>
</evidence>
<comment type="caution">
    <text evidence="2">The sequence shown here is derived from an EMBL/GenBank/DDBJ whole genome shotgun (WGS) entry which is preliminary data.</text>
</comment>
<organism evidence="2 3">
    <name type="scientific">Methylorubrum extorquens DSM 13060</name>
    <dbReference type="NCBI Taxonomy" id="882800"/>
    <lineage>
        <taxon>Bacteria</taxon>
        <taxon>Pseudomonadati</taxon>
        <taxon>Pseudomonadota</taxon>
        <taxon>Alphaproteobacteria</taxon>
        <taxon>Hyphomicrobiales</taxon>
        <taxon>Methylobacteriaceae</taxon>
        <taxon>Methylorubrum</taxon>
    </lineage>
</organism>
<sequence>MEASGTNPVRPCSEPPIVFYEADFMRMTRSLLLAGTMLPALVLSDLSAARSLSDGGRIELAQREDAGEGPRGGGRGPGGPGGLGGAGPAERGGVERGGP</sequence>
<evidence type="ECO:0000313" key="3">
    <source>
        <dbReference type="Proteomes" id="UP000004382"/>
    </source>
</evidence>
<protein>
    <submittedName>
        <fullName evidence="2">Uncharacterized protein</fullName>
    </submittedName>
</protein>
<accession>H1KW19</accession>
<feature type="region of interest" description="Disordered" evidence="1">
    <location>
        <begin position="55"/>
        <end position="99"/>
    </location>
</feature>
<reference evidence="2 3" key="1">
    <citation type="submission" date="2011-09" db="EMBL/GenBank/DDBJ databases">
        <title>The draft genome of Methylobacterium extorquens DSM 13060.</title>
        <authorList>
            <consortium name="US DOE Joint Genome Institute (JGI-PGF)"/>
            <person name="Lucas S."/>
            <person name="Han J."/>
            <person name="Lapidus A."/>
            <person name="Cheng J.-F."/>
            <person name="Goodwin L."/>
            <person name="Pitluck S."/>
            <person name="Peters L."/>
            <person name="Land M.L."/>
            <person name="Hauser L."/>
            <person name="Koskimaki J."/>
            <person name="Halonen O."/>
            <person name="Pirttila A."/>
            <person name="Frank C."/>
            <person name="Woyke T.J."/>
        </authorList>
    </citation>
    <scope>NUCLEOTIDE SEQUENCE [LARGE SCALE GENOMIC DNA]</scope>
    <source>
        <strain evidence="2 3">DSM 13060</strain>
    </source>
</reference>
<dbReference type="EMBL" id="AGJK01000607">
    <property type="protein sequence ID" value="EHP71357.1"/>
    <property type="molecule type" value="Genomic_DNA"/>
</dbReference>
<feature type="non-terminal residue" evidence="2">
    <location>
        <position position="99"/>
    </location>
</feature>
<name>H1KW19_METEX</name>
<evidence type="ECO:0000313" key="2">
    <source>
        <dbReference type="EMBL" id="EHP71357.1"/>
    </source>
</evidence>
<dbReference type="Proteomes" id="UP000004382">
    <property type="component" value="Unassembled WGS sequence"/>
</dbReference>
<dbReference type="AlphaFoldDB" id="H1KW19"/>
<feature type="compositionally biased region" description="Basic and acidic residues" evidence="1">
    <location>
        <begin position="56"/>
        <end position="68"/>
    </location>
</feature>
<proteinExistence type="predicted"/>